<dbReference type="EMBL" id="MNCJ02000320">
    <property type="protein sequence ID" value="KAF5806816.1"/>
    <property type="molecule type" value="Genomic_DNA"/>
</dbReference>
<sequence length="126" mass="14816">MCGEEVESALHLFASCRIAEQIWEFVSRWCRIQQVFALELKDLANIHKSNNGSQRWKKVVSLVTQAAIWVIWKSRNEAVFEGKQPYVNKMKEEIKMLGYTWIKSRVKNVNISWSDWCNFDLICFGV</sequence>
<evidence type="ECO:0000313" key="1">
    <source>
        <dbReference type="EMBL" id="KAF5806816.1"/>
    </source>
</evidence>
<protein>
    <recommendedName>
        <fullName evidence="3">Reverse transcriptase zinc-binding domain-containing protein</fullName>
    </recommendedName>
</protein>
<keyword evidence="2" id="KW-1185">Reference proteome</keyword>
<name>A0A9K3J0X3_HELAN</name>
<gene>
    <name evidence="1" type="ORF">HanXRQr2_Chr05g0226021</name>
</gene>
<reference evidence="1" key="2">
    <citation type="submission" date="2020-06" db="EMBL/GenBank/DDBJ databases">
        <title>Helianthus annuus Genome sequencing and assembly Release 2.</title>
        <authorList>
            <person name="Gouzy J."/>
            <person name="Langlade N."/>
            <person name="Munos S."/>
        </authorList>
    </citation>
    <scope>NUCLEOTIDE SEQUENCE</scope>
    <source>
        <tissue evidence="1">Leaves</tissue>
    </source>
</reference>
<proteinExistence type="predicted"/>
<reference evidence="1" key="1">
    <citation type="journal article" date="2017" name="Nature">
        <title>The sunflower genome provides insights into oil metabolism, flowering and Asterid evolution.</title>
        <authorList>
            <person name="Badouin H."/>
            <person name="Gouzy J."/>
            <person name="Grassa C.J."/>
            <person name="Murat F."/>
            <person name="Staton S.E."/>
            <person name="Cottret L."/>
            <person name="Lelandais-Briere C."/>
            <person name="Owens G.L."/>
            <person name="Carrere S."/>
            <person name="Mayjonade B."/>
            <person name="Legrand L."/>
            <person name="Gill N."/>
            <person name="Kane N.C."/>
            <person name="Bowers J.E."/>
            <person name="Hubner S."/>
            <person name="Bellec A."/>
            <person name="Berard A."/>
            <person name="Berges H."/>
            <person name="Blanchet N."/>
            <person name="Boniface M.C."/>
            <person name="Brunel D."/>
            <person name="Catrice O."/>
            <person name="Chaidir N."/>
            <person name="Claudel C."/>
            <person name="Donnadieu C."/>
            <person name="Faraut T."/>
            <person name="Fievet G."/>
            <person name="Helmstetter N."/>
            <person name="King M."/>
            <person name="Knapp S.J."/>
            <person name="Lai Z."/>
            <person name="Le Paslier M.C."/>
            <person name="Lippi Y."/>
            <person name="Lorenzon L."/>
            <person name="Mandel J.R."/>
            <person name="Marage G."/>
            <person name="Marchand G."/>
            <person name="Marquand E."/>
            <person name="Bret-Mestries E."/>
            <person name="Morien E."/>
            <person name="Nambeesan S."/>
            <person name="Nguyen T."/>
            <person name="Pegot-Espagnet P."/>
            <person name="Pouilly N."/>
            <person name="Raftis F."/>
            <person name="Sallet E."/>
            <person name="Schiex T."/>
            <person name="Thomas J."/>
            <person name="Vandecasteele C."/>
            <person name="Vares D."/>
            <person name="Vear F."/>
            <person name="Vautrin S."/>
            <person name="Crespi M."/>
            <person name="Mangin B."/>
            <person name="Burke J.M."/>
            <person name="Salse J."/>
            <person name="Munos S."/>
            <person name="Vincourt P."/>
            <person name="Rieseberg L.H."/>
            <person name="Langlade N.B."/>
        </authorList>
    </citation>
    <scope>NUCLEOTIDE SEQUENCE</scope>
    <source>
        <tissue evidence="1">Leaves</tissue>
    </source>
</reference>
<dbReference type="PANTHER" id="PTHR33116">
    <property type="entry name" value="REVERSE TRANSCRIPTASE ZINC-BINDING DOMAIN-CONTAINING PROTEIN-RELATED-RELATED"/>
    <property type="match status" value="1"/>
</dbReference>
<dbReference type="AlphaFoldDB" id="A0A9K3J0X3"/>
<dbReference type="PANTHER" id="PTHR33116:SF78">
    <property type="entry name" value="OS12G0587133 PROTEIN"/>
    <property type="match status" value="1"/>
</dbReference>
<organism evidence="1 2">
    <name type="scientific">Helianthus annuus</name>
    <name type="common">Common sunflower</name>
    <dbReference type="NCBI Taxonomy" id="4232"/>
    <lineage>
        <taxon>Eukaryota</taxon>
        <taxon>Viridiplantae</taxon>
        <taxon>Streptophyta</taxon>
        <taxon>Embryophyta</taxon>
        <taxon>Tracheophyta</taxon>
        <taxon>Spermatophyta</taxon>
        <taxon>Magnoliopsida</taxon>
        <taxon>eudicotyledons</taxon>
        <taxon>Gunneridae</taxon>
        <taxon>Pentapetalae</taxon>
        <taxon>asterids</taxon>
        <taxon>campanulids</taxon>
        <taxon>Asterales</taxon>
        <taxon>Asteraceae</taxon>
        <taxon>Asteroideae</taxon>
        <taxon>Heliantheae alliance</taxon>
        <taxon>Heliantheae</taxon>
        <taxon>Helianthus</taxon>
    </lineage>
</organism>
<evidence type="ECO:0008006" key="3">
    <source>
        <dbReference type="Google" id="ProtNLM"/>
    </source>
</evidence>
<dbReference type="Proteomes" id="UP000215914">
    <property type="component" value="Unassembled WGS sequence"/>
</dbReference>
<dbReference type="Gramene" id="mRNA:HanXRQr2_Chr05g0226021">
    <property type="protein sequence ID" value="CDS:HanXRQr2_Chr05g0226021.1"/>
    <property type="gene ID" value="HanXRQr2_Chr05g0226021"/>
</dbReference>
<evidence type="ECO:0000313" key="2">
    <source>
        <dbReference type="Proteomes" id="UP000215914"/>
    </source>
</evidence>
<accession>A0A9K3J0X3</accession>
<comment type="caution">
    <text evidence="1">The sequence shown here is derived from an EMBL/GenBank/DDBJ whole genome shotgun (WGS) entry which is preliminary data.</text>
</comment>